<keyword evidence="3" id="KW-1185">Reference proteome</keyword>
<keyword evidence="1" id="KW-0812">Transmembrane</keyword>
<gene>
    <name evidence="2" type="ORF">GBAR_LOCUS13390</name>
</gene>
<proteinExistence type="predicted"/>
<dbReference type="Proteomes" id="UP001174909">
    <property type="component" value="Unassembled WGS sequence"/>
</dbReference>
<evidence type="ECO:0000313" key="3">
    <source>
        <dbReference type="Proteomes" id="UP001174909"/>
    </source>
</evidence>
<sequence length="94" mass="10982">MGAGTKPPIGNNPDLLKPLVFPNHQRGLKIFSYVVSAAVVYYGVFVYQWPTERHCFSWIRELKERKKRQFFHIDSSDPALIHIREQHSASEKDR</sequence>
<dbReference type="AlphaFoldDB" id="A0AA35S641"/>
<protein>
    <submittedName>
        <fullName evidence="2">Uncharacterized protein</fullName>
    </submittedName>
</protein>
<feature type="transmembrane region" description="Helical" evidence="1">
    <location>
        <begin position="30"/>
        <end position="50"/>
    </location>
</feature>
<comment type="caution">
    <text evidence="2">The sequence shown here is derived from an EMBL/GenBank/DDBJ whole genome shotgun (WGS) entry which is preliminary data.</text>
</comment>
<accession>A0AA35S641</accession>
<name>A0AA35S641_GEOBA</name>
<keyword evidence="1" id="KW-1133">Transmembrane helix</keyword>
<dbReference type="EMBL" id="CASHTH010001979">
    <property type="protein sequence ID" value="CAI8022877.1"/>
    <property type="molecule type" value="Genomic_DNA"/>
</dbReference>
<organism evidence="2 3">
    <name type="scientific">Geodia barretti</name>
    <name type="common">Barrett's horny sponge</name>
    <dbReference type="NCBI Taxonomy" id="519541"/>
    <lineage>
        <taxon>Eukaryota</taxon>
        <taxon>Metazoa</taxon>
        <taxon>Porifera</taxon>
        <taxon>Demospongiae</taxon>
        <taxon>Heteroscleromorpha</taxon>
        <taxon>Tetractinellida</taxon>
        <taxon>Astrophorina</taxon>
        <taxon>Geodiidae</taxon>
        <taxon>Geodia</taxon>
    </lineage>
</organism>
<evidence type="ECO:0000256" key="1">
    <source>
        <dbReference type="SAM" id="Phobius"/>
    </source>
</evidence>
<keyword evidence="1" id="KW-0472">Membrane</keyword>
<evidence type="ECO:0000313" key="2">
    <source>
        <dbReference type="EMBL" id="CAI8022877.1"/>
    </source>
</evidence>
<reference evidence="2" key="1">
    <citation type="submission" date="2023-03" db="EMBL/GenBank/DDBJ databases">
        <authorList>
            <person name="Steffen K."/>
            <person name="Cardenas P."/>
        </authorList>
    </citation>
    <scope>NUCLEOTIDE SEQUENCE</scope>
</reference>